<comment type="caution">
    <text evidence="2">The sequence shown here is derived from an EMBL/GenBank/DDBJ whole genome shotgun (WGS) entry which is preliminary data.</text>
</comment>
<accession>A0A164LF05</accession>
<feature type="transmembrane region" description="Helical" evidence="1">
    <location>
        <begin position="36"/>
        <end position="54"/>
    </location>
</feature>
<feature type="transmembrane region" description="Helical" evidence="1">
    <location>
        <begin position="93"/>
        <end position="110"/>
    </location>
</feature>
<protein>
    <submittedName>
        <fullName evidence="2">Uncharacterized protein</fullName>
    </submittedName>
</protein>
<keyword evidence="1" id="KW-1133">Transmembrane helix</keyword>
<feature type="transmembrane region" description="Helical" evidence="1">
    <location>
        <begin position="117"/>
        <end position="134"/>
    </location>
</feature>
<keyword evidence="1" id="KW-0472">Membrane</keyword>
<gene>
    <name evidence="2" type="ORF">AWN90_36040</name>
</gene>
<dbReference type="Proteomes" id="UP000076512">
    <property type="component" value="Unassembled WGS sequence"/>
</dbReference>
<name>A0A164LF05_9NOCA</name>
<reference evidence="2 3" key="1">
    <citation type="submission" date="2016-04" db="EMBL/GenBank/DDBJ databases">
        <authorList>
            <person name="Evans L.H."/>
            <person name="Alamgir A."/>
            <person name="Owens N."/>
            <person name="Weber N.D."/>
            <person name="Virtaneva K."/>
            <person name="Barbian K."/>
            <person name="Babar A."/>
            <person name="Rosenke K."/>
        </authorList>
    </citation>
    <scope>NUCLEOTIDE SEQUENCE [LARGE SCALE GENOMIC DNA]</scope>
    <source>
        <strain evidence="2 3">IFM 0406</strain>
    </source>
</reference>
<sequence>MEMSAARRGAVLGWCWAATLVYLPVAAMFGQWRGPGLPLLAALTAAGALAWSAGAAPLHRAGCVLIVCAAGAAAVAVLLPAELDPELRIAAPVMRWAAQLLGMTFIAVAFPQRVIRLWTAVCAAVTAVGGWLLYGPAAETNAIGEPIALDTSTVWTGVIGLLVLGHTRYGTAAWRWSEITPPRIRRASPVRSA</sequence>
<dbReference type="RefSeq" id="WP_156674616.1">
    <property type="nucleotide sequence ID" value="NZ_JABMCZ010000001.1"/>
</dbReference>
<organism evidence="2 3">
    <name type="scientific">Nocardia terpenica</name>
    <dbReference type="NCBI Taxonomy" id="455432"/>
    <lineage>
        <taxon>Bacteria</taxon>
        <taxon>Bacillati</taxon>
        <taxon>Actinomycetota</taxon>
        <taxon>Actinomycetes</taxon>
        <taxon>Mycobacteriales</taxon>
        <taxon>Nocardiaceae</taxon>
        <taxon>Nocardia</taxon>
    </lineage>
</organism>
<feature type="transmembrane region" description="Helical" evidence="1">
    <location>
        <begin position="61"/>
        <end position="81"/>
    </location>
</feature>
<evidence type="ECO:0000313" key="3">
    <source>
        <dbReference type="Proteomes" id="UP000076512"/>
    </source>
</evidence>
<proteinExistence type="predicted"/>
<feature type="transmembrane region" description="Helical" evidence="1">
    <location>
        <begin position="154"/>
        <end position="176"/>
    </location>
</feature>
<evidence type="ECO:0000313" key="2">
    <source>
        <dbReference type="EMBL" id="KZM72339.1"/>
    </source>
</evidence>
<evidence type="ECO:0000256" key="1">
    <source>
        <dbReference type="SAM" id="Phobius"/>
    </source>
</evidence>
<dbReference type="OrthoDB" id="5191116at2"/>
<keyword evidence="3" id="KW-1185">Reference proteome</keyword>
<dbReference type="EMBL" id="LWGR01000008">
    <property type="protein sequence ID" value="KZM72339.1"/>
    <property type="molecule type" value="Genomic_DNA"/>
</dbReference>
<dbReference type="AlphaFoldDB" id="A0A164LF05"/>
<keyword evidence="1" id="KW-0812">Transmembrane</keyword>